<sequence length="104" mass="12129">MVNGKWLHDDMFAEAVFLPPGCYSDHSPCIVTLLQHQVPRKKIFKFFNMWTAHQEFEGINTVWTKNIEGTKQFILCRKLKKLKAHLLLLNNHHYGHIASRADNA</sequence>
<comment type="caution">
    <text evidence="1">The sequence shown here is derived from an EMBL/GenBank/DDBJ whole genome shotgun (WGS) entry which is preliminary data.</text>
</comment>
<keyword evidence="2" id="KW-1185">Reference proteome</keyword>
<gene>
    <name evidence="1" type="ORF">Adt_04349</name>
</gene>
<protein>
    <submittedName>
        <fullName evidence="1">Uncharacterized protein</fullName>
    </submittedName>
</protein>
<evidence type="ECO:0000313" key="2">
    <source>
        <dbReference type="Proteomes" id="UP001604336"/>
    </source>
</evidence>
<reference evidence="2" key="1">
    <citation type="submission" date="2024-07" db="EMBL/GenBank/DDBJ databases">
        <title>Two chromosome-level genome assemblies of Korean endemic species Abeliophyllum distichum and Forsythia ovata (Oleaceae).</title>
        <authorList>
            <person name="Jang H."/>
        </authorList>
    </citation>
    <scope>NUCLEOTIDE SEQUENCE [LARGE SCALE GENOMIC DNA]</scope>
</reference>
<dbReference type="AlphaFoldDB" id="A0ABD1W169"/>
<accession>A0ABD1W169</accession>
<dbReference type="Proteomes" id="UP001604336">
    <property type="component" value="Unassembled WGS sequence"/>
</dbReference>
<evidence type="ECO:0000313" key="1">
    <source>
        <dbReference type="EMBL" id="KAL2543371.1"/>
    </source>
</evidence>
<name>A0ABD1W169_9LAMI</name>
<proteinExistence type="predicted"/>
<organism evidence="1 2">
    <name type="scientific">Abeliophyllum distichum</name>
    <dbReference type="NCBI Taxonomy" id="126358"/>
    <lineage>
        <taxon>Eukaryota</taxon>
        <taxon>Viridiplantae</taxon>
        <taxon>Streptophyta</taxon>
        <taxon>Embryophyta</taxon>
        <taxon>Tracheophyta</taxon>
        <taxon>Spermatophyta</taxon>
        <taxon>Magnoliopsida</taxon>
        <taxon>eudicotyledons</taxon>
        <taxon>Gunneridae</taxon>
        <taxon>Pentapetalae</taxon>
        <taxon>asterids</taxon>
        <taxon>lamiids</taxon>
        <taxon>Lamiales</taxon>
        <taxon>Oleaceae</taxon>
        <taxon>Forsythieae</taxon>
        <taxon>Abeliophyllum</taxon>
    </lineage>
</organism>
<dbReference type="EMBL" id="JBFOLK010000001">
    <property type="protein sequence ID" value="KAL2543371.1"/>
    <property type="molecule type" value="Genomic_DNA"/>
</dbReference>